<sequence>MNCFLILSMAVIASLKADLLMEIKPPDIIIGLTRQLSINCSFIRTDITNMVKLISLVVMRSNETDTLNFYYQASVDVFDGLNNVTGVVSGLIDNRHESYITLTWSNPRSTLTGWYSCQANGENLSGQVVTLSKTAKVKITNPTIEDLLDVLERQSFALELQSSKFELQASQLSKLQYDFEHMGSSVHEKCVCCDTLNSSLKSLYHISALHNGSRYYLSPASTILLMKEAEIQCEFMGGYLTEMDSEEEYLFVKSFLKNNTGYITVYTGGNDGAFENNWVNTYSKTPVKYIKWGQGQPSGGTANNCLALWRDYDWTAVSLKCYQGVVSDSRGYLCEVPEP</sequence>
<dbReference type="Pfam" id="PF00059">
    <property type="entry name" value="Lectin_C"/>
    <property type="match status" value="1"/>
</dbReference>
<keyword evidence="4" id="KW-1185">Reference proteome</keyword>
<proteinExistence type="predicted"/>
<dbReference type="AlphaFoldDB" id="A0AAV2IQM6"/>
<evidence type="ECO:0000256" key="1">
    <source>
        <dbReference type="SAM" id="SignalP"/>
    </source>
</evidence>
<dbReference type="EMBL" id="CAXITT010002026">
    <property type="protein sequence ID" value="CAL1548883.1"/>
    <property type="molecule type" value="Genomic_DNA"/>
</dbReference>
<evidence type="ECO:0000313" key="3">
    <source>
        <dbReference type="EMBL" id="CAL1548883.1"/>
    </source>
</evidence>
<dbReference type="Proteomes" id="UP001497497">
    <property type="component" value="Unassembled WGS sequence"/>
</dbReference>
<feature type="signal peptide" evidence="1">
    <location>
        <begin position="1"/>
        <end position="17"/>
    </location>
</feature>
<feature type="domain" description="C-type lectin" evidence="2">
    <location>
        <begin position="210"/>
        <end position="314"/>
    </location>
</feature>
<keyword evidence="1" id="KW-0732">Signal</keyword>
<dbReference type="InterPro" id="IPR016187">
    <property type="entry name" value="CTDL_fold"/>
</dbReference>
<protein>
    <recommendedName>
        <fullName evidence="2">C-type lectin domain-containing protein</fullName>
    </recommendedName>
</protein>
<evidence type="ECO:0000313" key="4">
    <source>
        <dbReference type="Proteomes" id="UP001497497"/>
    </source>
</evidence>
<dbReference type="Gene3D" id="3.10.100.10">
    <property type="entry name" value="Mannose-Binding Protein A, subunit A"/>
    <property type="match status" value="1"/>
</dbReference>
<organism evidence="3 4">
    <name type="scientific">Lymnaea stagnalis</name>
    <name type="common">Great pond snail</name>
    <name type="synonym">Helix stagnalis</name>
    <dbReference type="NCBI Taxonomy" id="6523"/>
    <lineage>
        <taxon>Eukaryota</taxon>
        <taxon>Metazoa</taxon>
        <taxon>Spiralia</taxon>
        <taxon>Lophotrochozoa</taxon>
        <taxon>Mollusca</taxon>
        <taxon>Gastropoda</taxon>
        <taxon>Heterobranchia</taxon>
        <taxon>Euthyneura</taxon>
        <taxon>Panpulmonata</taxon>
        <taxon>Hygrophila</taxon>
        <taxon>Lymnaeoidea</taxon>
        <taxon>Lymnaeidae</taxon>
        <taxon>Lymnaea</taxon>
    </lineage>
</organism>
<dbReference type="PROSITE" id="PS50041">
    <property type="entry name" value="C_TYPE_LECTIN_2"/>
    <property type="match status" value="1"/>
</dbReference>
<dbReference type="InterPro" id="IPR016186">
    <property type="entry name" value="C-type_lectin-like/link_sf"/>
</dbReference>
<gene>
    <name evidence="3" type="ORF">GSLYS_00022200001</name>
</gene>
<dbReference type="SUPFAM" id="SSF56436">
    <property type="entry name" value="C-type lectin-like"/>
    <property type="match status" value="1"/>
</dbReference>
<name>A0AAV2IQM6_LYMST</name>
<comment type="caution">
    <text evidence="3">The sequence shown here is derived from an EMBL/GenBank/DDBJ whole genome shotgun (WGS) entry which is preliminary data.</text>
</comment>
<dbReference type="CDD" id="cd00037">
    <property type="entry name" value="CLECT"/>
    <property type="match status" value="1"/>
</dbReference>
<dbReference type="InterPro" id="IPR001304">
    <property type="entry name" value="C-type_lectin-like"/>
</dbReference>
<feature type="chain" id="PRO_5043393695" description="C-type lectin domain-containing protein" evidence="1">
    <location>
        <begin position="18"/>
        <end position="339"/>
    </location>
</feature>
<evidence type="ECO:0000259" key="2">
    <source>
        <dbReference type="PROSITE" id="PS50041"/>
    </source>
</evidence>
<accession>A0AAV2IQM6</accession>
<reference evidence="3 4" key="1">
    <citation type="submission" date="2024-04" db="EMBL/GenBank/DDBJ databases">
        <authorList>
            <consortium name="Genoscope - CEA"/>
            <person name="William W."/>
        </authorList>
    </citation>
    <scope>NUCLEOTIDE SEQUENCE [LARGE SCALE GENOMIC DNA]</scope>
</reference>
<dbReference type="SMART" id="SM00034">
    <property type="entry name" value="CLECT"/>
    <property type="match status" value="1"/>
</dbReference>